<dbReference type="RefSeq" id="WP_114687036.1">
    <property type="nucleotide sequence ID" value="NZ_QQNB01000001.1"/>
</dbReference>
<accession>A0A369W0P6</accession>
<dbReference type="Proteomes" id="UP000253918">
    <property type="component" value="Unassembled WGS sequence"/>
</dbReference>
<comment type="caution">
    <text evidence="2">The sequence shown here is derived from an EMBL/GenBank/DDBJ whole genome shotgun (WGS) entry which is preliminary data.</text>
</comment>
<keyword evidence="3" id="KW-1185">Reference proteome</keyword>
<dbReference type="AlphaFoldDB" id="A0A369W0P6"/>
<feature type="chain" id="PRO_5017084425" evidence="1">
    <location>
        <begin position="20"/>
        <end position="301"/>
    </location>
</feature>
<evidence type="ECO:0000313" key="2">
    <source>
        <dbReference type="EMBL" id="RDE07455.1"/>
    </source>
</evidence>
<organism evidence="2 3">
    <name type="scientific">Sphingomonas aracearum</name>
    <dbReference type="NCBI Taxonomy" id="2283317"/>
    <lineage>
        <taxon>Bacteria</taxon>
        <taxon>Pseudomonadati</taxon>
        <taxon>Pseudomonadota</taxon>
        <taxon>Alphaproteobacteria</taxon>
        <taxon>Sphingomonadales</taxon>
        <taxon>Sphingomonadaceae</taxon>
        <taxon>Sphingomonas</taxon>
    </lineage>
</organism>
<protein>
    <submittedName>
        <fullName evidence="2">TraB/GumN family protein</fullName>
    </submittedName>
</protein>
<dbReference type="InterPro" id="IPR002816">
    <property type="entry name" value="TraB/PrgY/GumN_fam"/>
</dbReference>
<keyword evidence="1" id="KW-0732">Signal</keyword>
<dbReference type="InterPro" id="IPR047111">
    <property type="entry name" value="YbaP-like"/>
</dbReference>
<dbReference type="PANTHER" id="PTHR40590:SF1">
    <property type="entry name" value="CYTOPLASMIC PROTEIN"/>
    <property type="match status" value="1"/>
</dbReference>
<dbReference type="OrthoDB" id="9806326at2"/>
<feature type="signal peptide" evidence="1">
    <location>
        <begin position="1"/>
        <end position="19"/>
    </location>
</feature>
<gene>
    <name evidence="2" type="ORF">DVW87_03240</name>
</gene>
<dbReference type="CDD" id="cd14789">
    <property type="entry name" value="Tiki"/>
    <property type="match status" value="1"/>
</dbReference>
<sequence length="301" mass="31788">MIARLALAAALLLPAPACAQTAPQPAPSTAAANDADPALWVVKDADTTVYLFGTIHVLKPGVTWFDEGVKKSFDSADTLVLEMVQPPQAEMAQLIATRAAAPAGPALPDKLPPKDRDAYKAALTGLGLPVTAFDRTDPWFAAMNLSLLPVMKLGYDPTNGPEEVLSAAAKQSAKKVVGLETAAQQIGFFDGISDAGQVAFLTSTVRDLPKIGATLDEMVGEWSRGDVEALAETVNEGVDEIPEVRRVLLTDRNANWAKWIAQRMKTPGTVFVAVGAGHLAGKGSVQDDLGAYKLKAVRVSY</sequence>
<dbReference type="Pfam" id="PF01963">
    <property type="entry name" value="TraB_PrgY_gumN"/>
    <property type="match status" value="1"/>
</dbReference>
<proteinExistence type="predicted"/>
<name>A0A369W0P6_9SPHN</name>
<dbReference type="EMBL" id="QQNB01000001">
    <property type="protein sequence ID" value="RDE07455.1"/>
    <property type="molecule type" value="Genomic_DNA"/>
</dbReference>
<reference evidence="2 3" key="1">
    <citation type="submission" date="2018-07" db="EMBL/GenBank/DDBJ databases">
        <title>a novel species of Sphingomonas isolated from the rhizosphere soil of Araceae plant.</title>
        <authorList>
            <person name="Zhiyong W."/>
            <person name="Qinglan Z."/>
            <person name="Zhiwei F."/>
            <person name="Ding X."/>
            <person name="Gejiao W."/>
            <person name="Shixue Z."/>
        </authorList>
    </citation>
    <scope>NUCLEOTIDE SEQUENCE [LARGE SCALE GENOMIC DNA]</scope>
    <source>
        <strain evidence="2 3">WZY 27</strain>
    </source>
</reference>
<dbReference type="PANTHER" id="PTHR40590">
    <property type="entry name" value="CYTOPLASMIC PROTEIN-RELATED"/>
    <property type="match status" value="1"/>
</dbReference>
<evidence type="ECO:0000313" key="3">
    <source>
        <dbReference type="Proteomes" id="UP000253918"/>
    </source>
</evidence>
<evidence type="ECO:0000256" key="1">
    <source>
        <dbReference type="SAM" id="SignalP"/>
    </source>
</evidence>